<comment type="caution">
    <text evidence="1">The sequence shown here is derived from an EMBL/GenBank/DDBJ whole genome shotgun (WGS) entry which is preliminary data.</text>
</comment>
<proteinExistence type="predicted"/>
<dbReference type="Proteomes" id="UP001314170">
    <property type="component" value="Unassembled WGS sequence"/>
</dbReference>
<accession>A0AAV1R5A9</accession>
<dbReference type="AlphaFoldDB" id="A0AAV1R5A9"/>
<dbReference type="EMBL" id="CAWUPB010000905">
    <property type="protein sequence ID" value="CAK7328921.1"/>
    <property type="molecule type" value="Genomic_DNA"/>
</dbReference>
<evidence type="ECO:0000313" key="2">
    <source>
        <dbReference type="Proteomes" id="UP001314170"/>
    </source>
</evidence>
<reference evidence="1 2" key="1">
    <citation type="submission" date="2024-01" db="EMBL/GenBank/DDBJ databases">
        <authorList>
            <person name="Waweru B."/>
        </authorList>
    </citation>
    <scope>NUCLEOTIDE SEQUENCE [LARGE SCALE GENOMIC DNA]</scope>
</reference>
<organism evidence="1 2">
    <name type="scientific">Dovyalis caffra</name>
    <dbReference type="NCBI Taxonomy" id="77055"/>
    <lineage>
        <taxon>Eukaryota</taxon>
        <taxon>Viridiplantae</taxon>
        <taxon>Streptophyta</taxon>
        <taxon>Embryophyta</taxon>
        <taxon>Tracheophyta</taxon>
        <taxon>Spermatophyta</taxon>
        <taxon>Magnoliopsida</taxon>
        <taxon>eudicotyledons</taxon>
        <taxon>Gunneridae</taxon>
        <taxon>Pentapetalae</taxon>
        <taxon>rosids</taxon>
        <taxon>fabids</taxon>
        <taxon>Malpighiales</taxon>
        <taxon>Salicaceae</taxon>
        <taxon>Flacourtieae</taxon>
        <taxon>Dovyalis</taxon>
    </lineage>
</organism>
<evidence type="ECO:0000313" key="1">
    <source>
        <dbReference type="EMBL" id="CAK7328921.1"/>
    </source>
</evidence>
<protein>
    <submittedName>
        <fullName evidence="1">Uncharacterized protein</fullName>
    </submittedName>
</protein>
<gene>
    <name evidence="1" type="ORF">DCAF_LOCUS6665</name>
</gene>
<keyword evidence="2" id="KW-1185">Reference proteome</keyword>
<sequence length="88" mass="9742">MDEQLALGLPRSKKVLKGSQTNSAPTIHIVMQRVRLIASCLGLGVGLSLLSYRNRPNANPTPKSFQRYIEPRKMCKVKRRISPSPPSG</sequence>
<name>A0AAV1R5A9_9ROSI</name>